<keyword evidence="3" id="KW-0813">Transport</keyword>
<gene>
    <name evidence="9" type="ORF">FPB0191_01300</name>
</gene>
<feature type="compositionally biased region" description="Acidic residues" evidence="6">
    <location>
        <begin position="333"/>
        <end position="347"/>
    </location>
</feature>
<dbReference type="InterPro" id="IPR002491">
    <property type="entry name" value="ABC_transptr_periplasmic_BD"/>
</dbReference>
<dbReference type="STRING" id="1267021.FPB0191_01300"/>
<dbReference type="Proteomes" id="UP000030901">
    <property type="component" value="Chromosome"/>
</dbReference>
<evidence type="ECO:0000256" key="2">
    <source>
        <dbReference type="ARBA" id="ARBA00008814"/>
    </source>
</evidence>
<comment type="similarity">
    <text evidence="2">Belongs to the bacterial solute-binding protein 8 family.</text>
</comment>
<evidence type="ECO:0000256" key="5">
    <source>
        <dbReference type="ARBA" id="ARBA00022729"/>
    </source>
</evidence>
<name>A0A0A7S0M2_FRIPE</name>
<dbReference type="Pfam" id="PF01497">
    <property type="entry name" value="Peripla_BP_2"/>
    <property type="match status" value="1"/>
</dbReference>
<feature type="signal peptide" evidence="7">
    <location>
        <begin position="1"/>
        <end position="20"/>
    </location>
</feature>
<dbReference type="Gene3D" id="3.40.50.1980">
    <property type="entry name" value="Nitrogenase molybdenum iron protein domain"/>
    <property type="match status" value="2"/>
</dbReference>
<dbReference type="GO" id="GO:1901678">
    <property type="term" value="P:iron coordination entity transport"/>
    <property type="evidence" value="ECO:0007669"/>
    <property type="project" value="UniProtKB-ARBA"/>
</dbReference>
<dbReference type="PROSITE" id="PS50983">
    <property type="entry name" value="FE_B12_PBP"/>
    <property type="match status" value="1"/>
</dbReference>
<evidence type="ECO:0000256" key="6">
    <source>
        <dbReference type="SAM" id="MobiDB-lite"/>
    </source>
</evidence>
<organism evidence="9 10">
    <name type="scientific">Frischella perrara</name>
    <dbReference type="NCBI Taxonomy" id="1267021"/>
    <lineage>
        <taxon>Bacteria</taxon>
        <taxon>Pseudomonadati</taxon>
        <taxon>Pseudomonadota</taxon>
        <taxon>Gammaproteobacteria</taxon>
        <taxon>Orbales</taxon>
        <taxon>Orbaceae</taxon>
        <taxon>Frischella</taxon>
    </lineage>
</organism>
<evidence type="ECO:0000256" key="7">
    <source>
        <dbReference type="SAM" id="SignalP"/>
    </source>
</evidence>
<dbReference type="AlphaFoldDB" id="A0A0A7S0M2"/>
<keyword evidence="4" id="KW-0410">Iron transport</keyword>
<accession>A0A0A7S0M2</accession>
<comment type="subcellular location">
    <subcellularLocation>
        <location evidence="1">Cell envelope</location>
    </subcellularLocation>
</comment>
<dbReference type="EMBL" id="CP009056">
    <property type="protein sequence ID" value="AJA45120.1"/>
    <property type="molecule type" value="Genomic_DNA"/>
</dbReference>
<protein>
    <submittedName>
        <fullName evidence="9">ABC-type enterochelin transport system, periplasmic component</fullName>
    </submittedName>
</protein>
<dbReference type="OrthoDB" id="63946at2"/>
<sequence>MLVRQQLVKTISIAFSLMLAVTMTGCDNKNSSSETSQTSDNTASVTTKTITIEHEQGTTSVPVNPKKVVVLNPATLDTMDALGINITAVPQTDASLPPFLSKYESSDYQNAGSLFEPNYEALSNLQPDLIIAGGRANDAYQKLNEIAPTVSLTIDSHNFLPSLTQRVEQLGQIFEKQQAAEELINQFKQKVATVKEKATNQGNAMVILVTGGKMSGYGPGSRFGFIYDELGFAPATTFASTGLHGNVINAEFLLTVNPDWLFVIDRDNAIGRTDSPSAKQLLDNALIHKTNAWKYNHIVYLDSASIYIAGGIQTYNILLDQVSDALDQASTQSDEDVEDESDDTDENVIYDEEQDTTQADEITIVGQE</sequence>
<evidence type="ECO:0000259" key="8">
    <source>
        <dbReference type="PROSITE" id="PS50983"/>
    </source>
</evidence>
<dbReference type="PANTHER" id="PTHR30532:SF28">
    <property type="entry name" value="PETROBACTIN-BINDING PROTEIN YCLQ"/>
    <property type="match status" value="1"/>
</dbReference>
<dbReference type="CDD" id="cd01140">
    <property type="entry name" value="FatB"/>
    <property type="match status" value="1"/>
</dbReference>
<feature type="chain" id="PRO_5002032726" evidence="7">
    <location>
        <begin position="21"/>
        <end position="368"/>
    </location>
</feature>
<feature type="region of interest" description="Disordered" evidence="6">
    <location>
        <begin position="328"/>
        <end position="347"/>
    </location>
</feature>
<dbReference type="PROSITE" id="PS51257">
    <property type="entry name" value="PROKAR_LIPOPROTEIN"/>
    <property type="match status" value="1"/>
</dbReference>
<keyword evidence="10" id="KW-1185">Reference proteome</keyword>
<keyword evidence="4" id="KW-0406">Ion transport</keyword>
<evidence type="ECO:0000256" key="4">
    <source>
        <dbReference type="ARBA" id="ARBA00022496"/>
    </source>
</evidence>
<evidence type="ECO:0000256" key="1">
    <source>
        <dbReference type="ARBA" id="ARBA00004196"/>
    </source>
</evidence>
<keyword evidence="4" id="KW-0408">Iron</keyword>
<dbReference type="GO" id="GO:0030288">
    <property type="term" value="C:outer membrane-bounded periplasmic space"/>
    <property type="evidence" value="ECO:0007669"/>
    <property type="project" value="TreeGrafter"/>
</dbReference>
<dbReference type="SUPFAM" id="SSF53807">
    <property type="entry name" value="Helical backbone' metal receptor"/>
    <property type="match status" value="1"/>
</dbReference>
<evidence type="ECO:0000256" key="3">
    <source>
        <dbReference type="ARBA" id="ARBA00022448"/>
    </source>
</evidence>
<dbReference type="InterPro" id="IPR051313">
    <property type="entry name" value="Bact_iron-sidero_bind"/>
</dbReference>
<reference evidence="9 10" key="1">
    <citation type="journal article" date="2014" name="Appl. Environ. Microbiol.">
        <title>Gut symbionts from distinct hosts exhibit genotoxic activity via divergent colibactin biosynthetic pathways.</title>
        <authorList>
            <person name="Engel P."/>
            <person name="Vizcaino M.I."/>
            <person name="Crawford J.M."/>
        </authorList>
    </citation>
    <scope>NUCLEOTIDE SEQUENCE [LARGE SCALE GENOMIC DNA]</scope>
    <source>
        <strain evidence="9 10">PEB0191</strain>
    </source>
</reference>
<evidence type="ECO:0000313" key="9">
    <source>
        <dbReference type="EMBL" id="AJA45120.1"/>
    </source>
</evidence>
<keyword evidence="5 7" id="KW-0732">Signal</keyword>
<dbReference type="HOGENOM" id="CLU_038034_3_1_6"/>
<dbReference type="PANTHER" id="PTHR30532">
    <property type="entry name" value="IRON III DICITRATE-BINDING PERIPLASMIC PROTEIN"/>
    <property type="match status" value="1"/>
</dbReference>
<feature type="domain" description="Fe/B12 periplasmic-binding" evidence="8">
    <location>
        <begin position="67"/>
        <end position="330"/>
    </location>
</feature>
<evidence type="ECO:0000313" key="10">
    <source>
        <dbReference type="Proteomes" id="UP000030901"/>
    </source>
</evidence>
<dbReference type="InterPro" id="IPR033870">
    <property type="entry name" value="FatB"/>
</dbReference>
<proteinExistence type="inferred from homology"/>
<dbReference type="KEGG" id="fpp:FPB0191_01300"/>